<gene>
    <name evidence="1" type="ORF">ACJ72_03799</name>
</gene>
<comment type="caution">
    <text evidence="1">The sequence shown here is derived from an EMBL/GenBank/DDBJ whole genome shotgun (WGS) entry which is preliminary data.</text>
</comment>
<evidence type="ECO:0000313" key="1">
    <source>
        <dbReference type="EMBL" id="OAX81862.1"/>
    </source>
</evidence>
<evidence type="ECO:0000313" key="2">
    <source>
        <dbReference type="Proteomes" id="UP000091918"/>
    </source>
</evidence>
<organism evidence="1 2">
    <name type="scientific">Emergomyces africanus</name>
    <dbReference type="NCBI Taxonomy" id="1955775"/>
    <lineage>
        <taxon>Eukaryota</taxon>
        <taxon>Fungi</taxon>
        <taxon>Dikarya</taxon>
        <taxon>Ascomycota</taxon>
        <taxon>Pezizomycotina</taxon>
        <taxon>Eurotiomycetes</taxon>
        <taxon>Eurotiomycetidae</taxon>
        <taxon>Onygenales</taxon>
        <taxon>Ajellomycetaceae</taxon>
        <taxon>Emergomyces</taxon>
    </lineage>
</organism>
<dbReference type="AlphaFoldDB" id="A0A1B7NYL6"/>
<dbReference type="Proteomes" id="UP000091918">
    <property type="component" value="Unassembled WGS sequence"/>
</dbReference>
<name>A0A1B7NYL6_9EURO</name>
<protein>
    <submittedName>
        <fullName evidence="1">Uncharacterized protein</fullName>
    </submittedName>
</protein>
<dbReference type="EMBL" id="LGUA01000395">
    <property type="protein sequence ID" value="OAX81862.1"/>
    <property type="molecule type" value="Genomic_DNA"/>
</dbReference>
<sequence>MCLSGISFWLAFAKTIREFYGLRYMQNGPGRRNLMRDSKNKKSYVGITMCSPTLKTFIKLMTTWNPPNLCLSSITVRGEKLVPKSTRLRPNGSPHDGEHIEDVTDDMLEKLAANAVGKELVFRNTLTRLRACRLVTVEISVTS</sequence>
<dbReference type="STRING" id="1658172.A0A1B7NYL6"/>
<accession>A0A1B7NYL6</accession>
<proteinExistence type="predicted"/>
<reference evidence="1 2" key="1">
    <citation type="submission" date="2015-07" db="EMBL/GenBank/DDBJ databases">
        <title>Emmonsia species relationships and genome sequence.</title>
        <authorList>
            <person name="Cuomo C.A."/>
            <person name="Schwartz I.S."/>
            <person name="Kenyon C."/>
            <person name="de Hoog G.S."/>
            <person name="Govender N.P."/>
            <person name="Botha A."/>
            <person name="Moreno L."/>
            <person name="de Vries M."/>
            <person name="Munoz J.F."/>
            <person name="Stielow J.B."/>
        </authorList>
    </citation>
    <scope>NUCLEOTIDE SEQUENCE [LARGE SCALE GENOMIC DNA]</scope>
    <source>
        <strain evidence="1 2">CBS 136260</strain>
    </source>
</reference>
<keyword evidence="2" id="KW-1185">Reference proteome</keyword>